<protein>
    <submittedName>
        <fullName evidence="2">Uncharacterized protein</fullName>
    </submittedName>
</protein>
<sequence>MFELPPDQLRSDRSLRTSGPNTKSSLGCRGQQAIRTTRNGYDHVADRLTSELTTAIHQATSAAQHTRALGTSSAFRLQPSTHITPHKTLNSSSIVSSSPVRASAEIFFSPPTLAFLPSPPSLVRPVRRSPTTQAPPPSSLAGSKPHAFTPQHARTSFSTSASSASSPVPSNPCTHATPSGALAVDRFVLE</sequence>
<evidence type="ECO:0000313" key="2">
    <source>
        <dbReference type="EMBL" id="EKD01688.1"/>
    </source>
</evidence>
<name>K1VYB7_TRIAC</name>
<reference evidence="2 3" key="1">
    <citation type="journal article" date="2012" name="Eukaryot. Cell">
        <title>Genome sequence of the Trichosporon asahii environmental strain CBS 8904.</title>
        <authorList>
            <person name="Yang R.Y."/>
            <person name="Li H.T."/>
            <person name="Zhu H."/>
            <person name="Zhou G.P."/>
            <person name="Wang M."/>
            <person name="Wang L."/>
        </authorList>
    </citation>
    <scope>NUCLEOTIDE SEQUENCE [LARGE SCALE GENOMIC DNA]</scope>
    <source>
        <strain evidence="2 3">CBS 8904</strain>
    </source>
</reference>
<feature type="compositionally biased region" description="Polar residues" evidence="1">
    <location>
        <begin position="16"/>
        <end position="25"/>
    </location>
</feature>
<evidence type="ECO:0000256" key="1">
    <source>
        <dbReference type="SAM" id="MobiDB-lite"/>
    </source>
</evidence>
<comment type="caution">
    <text evidence="2">The sequence shown here is derived from an EMBL/GenBank/DDBJ whole genome shotgun (WGS) entry which is preliminary data.</text>
</comment>
<feature type="region of interest" description="Disordered" evidence="1">
    <location>
        <begin position="124"/>
        <end position="179"/>
    </location>
</feature>
<feature type="compositionally biased region" description="Low complexity" evidence="1">
    <location>
        <begin position="155"/>
        <end position="168"/>
    </location>
</feature>
<gene>
    <name evidence="2" type="ORF">A1Q2_04059</name>
</gene>
<dbReference type="InParanoid" id="K1VYB7"/>
<dbReference type="EMBL" id="AMBO01000312">
    <property type="protein sequence ID" value="EKD01688.1"/>
    <property type="molecule type" value="Genomic_DNA"/>
</dbReference>
<keyword evidence="3" id="KW-1185">Reference proteome</keyword>
<dbReference type="HOGENOM" id="CLU_1428928_0_0_1"/>
<evidence type="ECO:0000313" key="3">
    <source>
        <dbReference type="Proteomes" id="UP000006757"/>
    </source>
</evidence>
<organism evidence="2 3">
    <name type="scientific">Trichosporon asahii var. asahii (strain CBS 8904)</name>
    <name type="common">Yeast</name>
    <dbReference type="NCBI Taxonomy" id="1220162"/>
    <lineage>
        <taxon>Eukaryota</taxon>
        <taxon>Fungi</taxon>
        <taxon>Dikarya</taxon>
        <taxon>Basidiomycota</taxon>
        <taxon>Agaricomycotina</taxon>
        <taxon>Tremellomycetes</taxon>
        <taxon>Trichosporonales</taxon>
        <taxon>Trichosporonaceae</taxon>
        <taxon>Trichosporon</taxon>
    </lineage>
</organism>
<dbReference type="Proteomes" id="UP000006757">
    <property type="component" value="Unassembled WGS sequence"/>
</dbReference>
<feature type="region of interest" description="Disordered" evidence="1">
    <location>
        <begin position="1"/>
        <end position="29"/>
    </location>
</feature>
<proteinExistence type="predicted"/>
<dbReference type="AlphaFoldDB" id="K1VYB7"/>
<accession>K1VYB7</accession>